<dbReference type="GeneID" id="70133027"/>
<dbReference type="InterPro" id="IPR040725">
    <property type="entry name" value="PheRS_DBD3"/>
</dbReference>
<protein>
    <recommendedName>
        <fullName evidence="3">phenylalanine--tRNA ligase</fullName>
        <ecNumber evidence="3">6.1.1.20</ecNumber>
    </recommendedName>
    <alternativeName>
        <fullName evidence="12">Phenylalanyl-tRNA synthetase alpha subunit</fullName>
    </alternativeName>
</protein>
<gene>
    <name evidence="14" type="ORF">BKA67DRAFT_584230</name>
</gene>
<evidence type="ECO:0000259" key="13">
    <source>
        <dbReference type="PROSITE" id="PS50862"/>
    </source>
</evidence>
<evidence type="ECO:0000256" key="5">
    <source>
        <dbReference type="ARBA" id="ARBA00022598"/>
    </source>
</evidence>
<dbReference type="RefSeq" id="XP_045952927.1">
    <property type="nucleotide sequence ID" value="XM_046104136.1"/>
</dbReference>
<dbReference type="NCBIfam" id="NF003210">
    <property type="entry name" value="PRK04172.1"/>
    <property type="match status" value="1"/>
</dbReference>
<evidence type="ECO:0000256" key="10">
    <source>
        <dbReference type="ARBA" id="ARBA00022917"/>
    </source>
</evidence>
<evidence type="ECO:0000313" key="14">
    <source>
        <dbReference type="EMBL" id="KAH6646413.1"/>
    </source>
</evidence>
<dbReference type="GO" id="GO:0000049">
    <property type="term" value="F:tRNA binding"/>
    <property type="evidence" value="ECO:0007669"/>
    <property type="project" value="InterPro"/>
</dbReference>
<dbReference type="Pfam" id="PF01409">
    <property type="entry name" value="tRNA-synt_2d"/>
    <property type="match status" value="1"/>
</dbReference>
<organism evidence="14 15">
    <name type="scientific">Truncatella angustata</name>
    <dbReference type="NCBI Taxonomy" id="152316"/>
    <lineage>
        <taxon>Eukaryota</taxon>
        <taxon>Fungi</taxon>
        <taxon>Dikarya</taxon>
        <taxon>Ascomycota</taxon>
        <taxon>Pezizomycotina</taxon>
        <taxon>Sordariomycetes</taxon>
        <taxon>Xylariomycetidae</taxon>
        <taxon>Amphisphaeriales</taxon>
        <taxon>Sporocadaceae</taxon>
        <taxon>Truncatella</taxon>
    </lineage>
</organism>
<evidence type="ECO:0000256" key="7">
    <source>
        <dbReference type="ARBA" id="ARBA00022741"/>
    </source>
</evidence>
<evidence type="ECO:0000256" key="4">
    <source>
        <dbReference type="ARBA" id="ARBA00022490"/>
    </source>
</evidence>
<dbReference type="OrthoDB" id="238316at2759"/>
<keyword evidence="7" id="KW-0547">Nucleotide-binding</keyword>
<dbReference type="GO" id="GO:0009328">
    <property type="term" value="C:phenylalanine-tRNA ligase complex"/>
    <property type="evidence" value="ECO:0007669"/>
    <property type="project" value="TreeGrafter"/>
</dbReference>
<evidence type="ECO:0000256" key="11">
    <source>
        <dbReference type="ARBA" id="ARBA00023146"/>
    </source>
</evidence>
<evidence type="ECO:0000256" key="9">
    <source>
        <dbReference type="ARBA" id="ARBA00022842"/>
    </source>
</evidence>
<evidence type="ECO:0000256" key="8">
    <source>
        <dbReference type="ARBA" id="ARBA00022840"/>
    </source>
</evidence>
<dbReference type="EC" id="6.1.1.20" evidence="3"/>
<evidence type="ECO:0000256" key="2">
    <source>
        <dbReference type="ARBA" id="ARBA00006703"/>
    </source>
</evidence>
<comment type="similarity">
    <text evidence="2">Belongs to the class-II aminoacyl-tRNA synthetase family. Phe-tRNA synthetase alpha subunit type 2 subfamily.</text>
</comment>
<keyword evidence="9" id="KW-0460">Magnesium</keyword>
<evidence type="ECO:0000256" key="6">
    <source>
        <dbReference type="ARBA" id="ARBA00022723"/>
    </source>
</evidence>
<dbReference type="InterPro" id="IPR006195">
    <property type="entry name" value="aa-tRNA-synth_II"/>
</dbReference>
<keyword evidence="10" id="KW-0648">Protein biosynthesis</keyword>
<keyword evidence="6" id="KW-0479">Metal-binding</keyword>
<evidence type="ECO:0000256" key="12">
    <source>
        <dbReference type="ARBA" id="ARBA00030612"/>
    </source>
</evidence>
<keyword evidence="15" id="KW-1185">Reference proteome</keyword>
<dbReference type="Proteomes" id="UP000758603">
    <property type="component" value="Unassembled WGS sequence"/>
</dbReference>
<keyword evidence="11" id="KW-0030">Aminoacyl-tRNA synthetase</keyword>
<dbReference type="PANTHER" id="PTHR11538">
    <property type="entry name" value="PHENYLALANYL-TRNA SYNTHETASE"/>
    <property type="match status" value="1"/>
</dbReference>
<dbReference type="CDD" id="cd00496">
    <property type="entry name" value="PheRS_alpha_core"/>
    <property type="match status" value="1"/>
</dbReference>
<dbReference type="Gene3D" id="3.30.1370.240">
    <property type="match status" value="1"/>
</dbReference>
<dbReference type="FunFam" id="3.30.930.10:FF:000028">
    <property type="entry name" value="Phenylalanyl-tRNA synthetase alpha chain"/>
    <property type="match status" value="1"/>
</dbReference>
<dbReference type="Gene3D" id="1.10.10.2320">
    <property type="match status" value="1"/>
</dbReference>
<dbReference type="Gene3D" id="1.10.10.2330">
    <property type="match status" value="1"/>
</dbReference>
<keyword evidence="5" id="KW-0436">Ligase</keyword>
<dbReference type="NCBIfam" id="TIGR00468">
    <property type="entry name" value="pheS"/>
    <property type="match status" value="1"/>
</dbReference>
<evidence type="ECO:0000256" key="3">
    <source>
        <dbReference type="ARBA" id="ARBA00012814"/>
    </source>
</evidence>
<reference evidence="14" key="1">
    <citation type="journal article" date="2021" name="Nat. Commun.">
        <title>Genetic determinants of endophytism in the Arabidopsis root mycobiome.</title>
        <authorList>
            <person name="Mesny F."/>
            <person name="Miyauchi S."/>
            <person name="Thiergart T."/>
            <person name="Pickel B."/>
            <person name="Atanasova L."/>
            <person name="Karlsson M."/>
            <person name="Huettel B."/>
            <person name="Barry K.W."/>
            <person name="Haridas S."/>
            <person name="Chen C."/>
            <person name="Bauer D."/>
            <person name="Andreopoulos W."/>
            <person name="Pangilinan J."/>
            <person name="LaButti K."/>
            <person name="Riley R."/>
            <person name="Lipzen A."/>
            <person name="Clum A."/>
            <person name="Drula E."/>
            <person name="Henrissat B."/>
            <person name="Kohler A."/>
            <person name="Grigoriev I.V."/>
            <person name="Martin F.M."/>
            <person name="Hacquard S."/>
        </authorList>
    </citation>
    <scope>NUCLEOTIDE SEQUENCE</scope>
    <source>
        <strain evidence="14">MPI-SDFR-AT-0073</strain>
    </source>
</reference>
<keyword evidence="4" id="KW-0963">Cytoplasm</keyword>
<dbReference type="Pfam" id="PF18553">
    <property type="entry name" value="PheRS_DBD3"/>
    <property type="match status" value="1"/>
</dbReference>
<evidence type="ECO:0000256" key="1">
    <source>
        <dbReference type="ARBA" id="ARBA00004496"/>
    </source>
</evidence>
<dbReference type="GO" id="GO:0006432">
    <property type="term" value="P:phenylalanyl-tRNA aminoacylation"/>
    <property type="evidence" value="ECO:0007669"/>
    <property type="project" value="InterPro"/>
</dbReference>
<dbReference type="GO" id="GO:0046872">
    <property type="term" value="F:metal ion binding"/>
    <property type="evidence" value="ECO:0007669"/>
    <property type="project" value="UniProtKB-KW"/>
</dbReference>
<dbReference type="InterPro" id="IPR002319">
    <property type="entry name" value="Phenylalanyl-tRNA_Synthase"/>
</dbReference>
<dbReference type="EMBL" id="JAGPXC010000010">
    <property type="protein sequence ID" value="KAH6646413.1"/>
    <property type="molecule type" value="Genomic_DNA"/>
</dbReference>
<comment type="subcellular location">
    <subcellularLocation>
        <location evidence="1">Cytoplasm</location>
    </subcellularLocation>
</comment>
<dbReference type="GO" id="GO:0004826">
    <property type="term" value="F:phenylalanine-tRNA ligase activity"/>
    <property type="evidence" value="ECO:0007669"/>
    <property type="project" value="UniProtKB-EC"/>
</dbReference>
<proteinExistence type="inferred from homology"/>
<accession>A0A9P8RI20</accession>
<dbReference type="GO" id="GO:0005829">
    <property type="term" value="C:cytosol"/>
    <property type="evidence" value="ECO:0007669"/>
    <property type="project" value="TreeGrafter"/>
</dbReference>
<dbReference type="InterPro" id="IPR045864">
    <property type="entry name" value="aa-tRNA-synth_II/BPL/LPL"/>
</dbReference>
<evidence type="ECO:0000313" key="15">
    <source>
        <dbReference type="Proteomes" id="UP000758603"/>
    </source>
</evidence>
<keyword evidence="8" id="KW-0067">ATP-binding</keyword>
<dbReference type="InterPro" id="IPR004529">
    <property type="entry name" value="Phe-tRNA-synth_IIc_asu"/>
</dbReference>
<name>A0A9P8RI20_9PEZI</name>
<sequence>MASDLISQVLNALDKNSPILSSDAFPNVPFAELKATVDRLSSRSMVEYKQLEREEAILEPEGKAIAETGSHEARVFAALSKAMKALSVQEIQEAVGDKNVAKFGQGGAMKNKWIKKVEGGKFEAAVDSITDTTKEQLQTIEKERTLSDTKAFAEFKKKKLIKIQKVISFSISKGPKFALELVKEETDLTEEMLSSGAWKTATFKPYNFNALGADQHAGALHPLMKVRHEFRNIFFEMGFEEMPTSRFVESGFWNFDTLFVPQQHPARDLQDTFYISDPAVAHKPRAEDAEDKKDYATYFDNVKAVHEHGKYGSIGYRYRWDEEESLRLVLRTHTTAVSTAMLYKLADKKGPDGKPPPARYFSIDRVFRNETVDATHLAEFHQVEGVIADYDLTLGGLMEFMEIFFKKMGIEDLRFKPAYNPYTEPSLEIFSFHKGLNKLVEIGNSGMFRPEMLEAMGLPSDMRVYGWGLSLERPTMIKYGISNIRELLGHKVDLNFIERNPAVRLDKN</sequence>
<dbReference type="Gene3D" id="3.30.930.10">
    <property type="entry name" value="Bira Bifunctional Protein, Domain 2"/>
    <property type="match status" value="1"/>
</dbReference>
<dbReference type="SUPFAM" id="SSF55681">
    <property type="entry name" value="Class II aaRS and biotin synthetases"/>
    <property type="match status" value="1"/>
</dbReference>
<dbReference type="AlphaFoldDB" id="A0A9P8RI20"/>
<dbReference type="GO" id="GO:0005524">
    <property type="term" value="F:ATP binding"/>
    <property type="evidence" value="ECO:0007669"/>
    <property type="project" value="UniProtKB-KW"/>
</dbReference>
<feature type="domain" description="Aminoacyl-transfer RNA synthetases class-II family profile" evidence="13">
    <location>
        <begin position="225"/>
        <end position="501"/>
    </location>
</feature>
<dbReference type="PROSITE" id="PS50862">
    <property type="entry name" value="AA_TRNA_LIGASE_II"/>
    <property type="match status" value="1"/>
</dbReference>
<dbReference type="PANTHER" id="PTHR11538:SF40">
    <property type="entry name" value="PHENYLALANINE--TRNA LIGASE ALPHA SUBUNIT"/>
    <property type="match status" value="1"/>
</dbReference>
<comment type="caution">
    <text evidence="14">The sequence shown here is derived from an EMBL/GenBank/DDBJ whole genome shotgun (WGS) entry which is preliminary data.</text>
</comment>